<proteinExistence type="inferred from homology"/>
<organism evidence="7 8">
    <name type="scientific">Zymoseptoria tritici (strain ST99CH_3D7)</name>
    <dbReference type="NCBI Taxonomy" id="1276538"/>
    <lineage>
        <taxon>Eukaryota</taxon>
        <taxon>Fungi</taxon>
        <taxon>Dikarya</taxon>
        <taxon>Ascomycota</taxon>
        <taxon>Pezizomycotina</taxon>
        <taxon>Dothideomycetes</taxon>
        <taxon>Dothideomycetidae</taxon>
        <taxon>Mycosphaerellales</taxon>
        <taxon>Mycosphaerellaceae</taxon>
        <taxon>Zymoseptoria</taxon>
    </lineage>
</organism>
<dbReference type="AlphaFoldDB" id="A0A1X7RDC3"/>
<dbReference type="EMBL" id="LT853692">
    <property type="protein sequence ID" value="SMQ45434.1"/>
    <property type="molecule type" value="Genomic_DNA"/>
</dbReference>
<comment type="similarity">
    <text evidence="1">Belongs to the 2-oxoacid dehydrogenase family.</text>
</comment>
<dbReference type="GO" id="GO:0004742">
    <property type="term" value="F:dihydrolipoyllysine-residue acetyltransferase activity"/>
    <property type="evidence" value="ECO:0007669"/>
    <property type="project" value="TreeGrafter"/>
</dbReference>
<gene>
    <name evidence="7" type="ORF">ZT3D7_G578</name>
</gene>
<evidence type="ECO:0000313" key="7">
    <source>
        <dbReference type="EMBL" id="SMQ45434.1"/>
    </source>
</evidence>
<dbReference type="InterPro" id="IPR011053">
    <property type="entry name" value="Single_hybrid_motif"/>
</dbReference>
<evidence type="ECO:0000256" key="2">
    <source>
        <dbReference type="ARBA" id="ARBA00022823"/>
    </source>
</evidence>
<dbReference type="InterPro" id="IPR036625">
    <property type="entry name" value="E3-bd_dom_sf"/>
</dbReference>
<dbReference type="FunFam" id="2.40.50.100:FF:000010">
    <property type="entry name" value="Acetyltransferase component of pyruvate dehydrogenase complex"/>
    <property type="match status" value="1"/>
</dbReference>
<evidence type="ECO:0000259" key="6">
    <source>
        <dbReference type="PROSITE" id="PS51826"/>
    </source>
</evidence>
<dbReference type="GO" id="GO:0006086">
    <property type="term" value="P:pyruvate decarboxylation to acetyl-CoA"/>
    <property type="evidence" value="ECO:0007669"/>
    <property type="project" value="InterPro"/>
</dbReference>
<protein>
    <recommendedName>
        <fullName evidence="9">Lipoyl-binding domain-containing protein</fullName>
    </recommendedName>
</protein>
<dbReference type="STRING" id="1276538.A0A1X7RDC3"/>
<keyword evidence="3" id="KW-0809">Transit peptide</keyword>
<dbReference type="InterPro" id="IPR003016">
    <property type="entry name" value="2-oxoA_DH_lipoyl-BS"/>
</dbReference>
<dbReference type="PANTHER" id="PTHR23151:SF82">
    <property type="entry name" value="PYRUVATE DEHYDROGENASE COMPLEX PROTEIN X COMPONENT, MITOCHONDRIAL"/>
    <property type="match status" value="1"/>
</dbReference>
<evidence type="ECO:0000256" key="4">
    <source>
        <dbReference type="SAM" id="MobiDB-lite"/>
    </source>
</evidence>
<dbReference type="PROSITE" id="PS51826">
    <property type="entry name" value="PSBD"/>
    <property type="match status" value="1"/>
</dbReference>
<sequence>MAGVANTARLSARLASRYAPRYVSRRGFQASARNCAATNYTMPALSPTMTEGSIASWRVKEGDSFSAGDVILEIETDKATMDVEAQDDGKLVKIVKGDGSKAIQVGERIGILADPEDDISTLELPAEDSKPAKEEKSAKKEEKSAAKEENKRESAPKPNKSSESKEASKSSESQKQGGAARKQTYPLYPSVEHLLHVNGLSAEDANQIPASGPQGRLLKGDVLAYLGQVQKSYPASISARLDKLSHLDLSNIQLAKKAEAKPENKQAEQKTEPELPRETEIAIPISLSSVIATQKRVQDTLGIFLPLSTFIARASELANDNLPFSKTHKATADDLFNAVLGLDKVASSSRGNYFPNITGLSSPSSITAAPRSAKKSDIIDLLAPKPKAPKRAPAPVMPGISPSENIFSVVARNGEESRATEYLEKMKLVLEDQPGRLVL</sequence>
<evidence type="ECO:0000259" key="5">
    <source>
        <dbReference type="PROSITE" id="PS50968"/>
    </source>
</evidence>
<dbReference type="InterPro" id="IPR045257">
    <property type="entry name" value="E2/Pdx1"/>
</dbReference>
<feature type="compositionally biased region" description="Basic and acidic residues" evidence="4">
    <location>
        <begin position="127"/>
        <end position="169"/>
    </location>
</feature>
<evidence type="ECO:0000256" key="1">
    <source>
        <dbReference type="ARBA" id="ARBA00007317"/>
    </source>
</evidence>
<dbReference type="InterPro" id="IPR000089">
    <property type="entry name" value="Biotin_lipoyl"/>
</dbReference>
<keyword evidence="2" id="KW-0450">Lipoyl</keyword>
<feature type="region of interest" description="Disordered" evidence="4">
    <location>
        <begin position="256"/>
        <end position="277"/>
    </location>
</feature>
<accession>A0A1X7RDC3</accession>
<dbReference type="Gene3D" id="2.40.50.100">
    <property type="match status" value="1"/>
</dbReference>
<dbReference type="GO" id="GO:0045254">
    <property type="term" value="C:pyruvate dehydrogenase complex"/>
    <property type="evidence" value="ECO:0007669"/>
    <property type="project" value="InterPro"/>
</dbReference>
<keyword evidence="8" id="KW-1185">Reference proteome</keyword>
<dbReference type="CDD" id="cd06849">
    <property type="entry name" value="lipoyl_domain"/>
    <property type="match status" value="1"/>
</dbReference>
<evidence type="ECO:0000256" key="3">
    <source>
        <dbReference type="ARBA" id="ARBA00022946"/>
    </source>
</evidence>
<feature type="domain" description="Peripheral subunit-binding (PSBD)" evidence="6">
    <location>
        <begin position="186"/>
        <end position="226"/>
    </location>
</feature>
<dbReference type="SUPFAM" id="SSF47005">
    <property type="entry name" value="Peripheral subunit-binding domain of 2-oxo acid dehydrogenase complex"/>
    <property type="match status" value="1"/>
</dbReference>
<feature type="domain" description="Lipoyl-binding" evidence="5">
    <location>
        <begin position="37"/>
        <end position="113"/>
    </location>
</feature>
<dbReference type="SUPFAM" id="SSF51230">
    <property type="entry name" value="Single hybrid motif"/>
    <property type="match status" value="1"/>
</dbReference>
<evidence type="ECO:0000313" key="8">
    <source>
        <dbReference type="Proteomes" id="UP000215127"/>
    </source>
</evidence>
<reference evidence="7 8" key="1">
    <citation type="submission" date="2016-06" db="EMBL/GenBank/DDBJ databases">
        <authorList>
            <person name="Kjaerup R.B."/>
            <person name="Dalgaard T.S."/>
            <person name="Juul-Madsen H.R."/>
        </authorList>
    </citation>
    <scope>NUCLEOTIDE SEQUENCE [LARGE SCALE GENOMIC DNA]</scope>
</reference>
<dbReference type="Gene3D" id="4.10.320.10">
    <property type="entry name" value="E3-binding domain"/>
    <property type="match status" value="1"/>
</dbReference>
<evidence type="ECO:0008006" key="9">
    <source>
        <dbReference type="Google" id="ProtNLM"/>
    </source>
</evidence>
<name>A0A1X7RDC3_ZYMT9</name>
<dbReference type="PROSITE" id="PS50968">
    <property type="entry name" value="BIOTINYL_LIPOYL"/>
    <property type="match status" value="1"/>
</dbReference>
<dbReference type="PANTHER" id="PTHR23151">
    <property type="entry name" value="DIHYDROLIPOAMIDE ACETYL/SUCCINYL-TRANSFERASE-RELATED"/>
    <property type="match status" value="1"/>
</dbReference>
<dbReference type="PROSITE" id="PS00189">
    <property type="entry name" value="LIPOYL"/>
    <property type="match status" value="1"/>
</dbReference>
<dbReference type="Proteomes" id="UP000215127">
    <property type="component" value="Chromosome 1"/>
</dbReference>
<feature type="region of interest" description="Disordered" evidence="4">
    <location>
        <begin position="120"/>
        <end position="181"/>
    </location>
</feature>
<dbReference type="Pfam" id="PF00364">
    <property type="entry name" value="Biotin_lipoyl"/>
    <property type="match status" value="1"/>
</dbReference>
<dbReference type="InterPro" id="IPR004167">
    <property type="entry name" value="PSBD"/>
</dbReference>